<evidence type="ECO:0000313" key="2">
    <source>
        <dbReference type="EMBL" id="MCT8985800.1"/>
    </source>
</evidence>
<comment type="caution">
    <text evidence="2">The sequence shown here is derived from an EMBL/GenBank/DDBJ whole genome shotgun (WGS) entry which is preliminary data.</text>
</comment>
<organism evidence="2 3">
    <name type="scientific">Shewanella phaeophyticola</name>
    <dbReference type="NCBI Taxonomy" id="2978345"/>
    <lineage>
        <taxon>Bacteria</taxon>
        <taxon>Pseudomonadati</taxon>
        <taxon>Pseudomonadota</taxon>
        <taxon>Gammaproteobacteria</taxon>
        <taxon>Alteromonadales</taxon>
        <taxon>Shewanellaceae</taxon>
        <taxon>Shewanella</taxon>
    </lineage>
</organism>
<keyword evidence="1" id="KW-1133">Transmembrane helix</keyword>
<evidence type="ECO:0000313" key="3">
    <source>
        <dbReference type="Proteomes" id="UP001431192"/>
    </source>
</evidence>
<dbReference type="RefSeq" id="WP_261732285.1">
    <property type="nucleotide sequence ID" value="NZ_JAODOQ010000001.1"/>
</dbReference>
<accession>A0ABT2NZJ0</accession>
<proteinExistence type="predicted"/>
<evidence type="ECO:0000256" key="1">
    <source>
        <dbReference type="SAM" id="Phobius"/>
    </source>
</evidence>
<sequence>MKHCTTALTIEDHFCPDCGDNIENLVTIKSVIALHPDMIDDLKVHCPDATIYTGWVEKTHHYKRRYKSRGSHSETLYYSYWFLTLNNENGEQKTISISSEDSSLDRVAKDDIITILMPTNYSANHPLADKDDAKTVTHNELAPVVVFHRDSGQESIREPGYRVDGFSKANIFFNAFIFCCIVGFAGLYFEVYPFKLGALLTVIVTIIIGSIWSSHRTKVFEAETARLAEIKKTTKRILGVSIDDMGYEQRARKAKKDDVFCPHCDALNDSQHRYCSSCGALQANDMVDELVSAASVTSNGQDMTHSLTEAGSRSIEPVPSSRRITRQEKILQTCHPFIMSNESDYIHKHVLVSNFPAQLAVTLDL</sequence>
<name>A0ABT2NZJ0_9GAMM</name>
<feature type="transmembrane region" description="Helical" evidence="1">
    <location>
        <begin position="195"/>
        <end position="212"/>
    </location>
</feature>
<dbReference type="EMBL" id="JAODOQ010000001">
    <property type="protein sequence ID" value="MCT8985800.1"/>
    <property type="molecule type" value="Genomic_DNA"/>
</dbReference>
<gene>
    <name evidence="2" type="ORF">N4T56_03800</name>
</gene>
<keyword evidence="3" id="KW-1185">Reference proteome</keyword>
<keyword evidence="1" id="KW-0472">Membrane</keyword>
<dbReference type="Proteomes" id="UP001431192">
    <property type="component" value="Unassembled WGS sequence"/>
</dbReference>
<evidence type="ECO:0008006" key="4">
    <source>
        <dbReference type="Google" id="ProtNLM"/>
    </source>
</evidence>
<protein>
    <recommendedName>
        <fullName evidence="4">Zinc ribbon domain-containing protein</fullName>
    </recommendedName>
</protein>
<reference evidence="2" key="1">
    <citation type="submission" date="2022-09" db="EMBL/GenBank/DDBJ databases">
        <title>Shewanella sp. KJ10-1 sp.nov, isolated from marine algae.</title>
        <authorList>
            <person name="Butt M."/>
            <person name="Lee J.K."/>
            <person name="Kim J.M."/>
            <person name="Choi D.G."/>
        </authorList>
    </citation>
    <scope>NUCLEOTIDE SEQUENCE</scope>
    <source>
        <strain evidence="2">KJ10-1</strain>
    </source>
</reference>
<feature type="transmembrane region" description="Helical" evidence="1">
    <location>
        <begin position="171"/>
        <end position="189"/>
    </location>
</feature>
<keyword evidence="1" id="KW-0812">Transmembrane</keyword>